<evidence type="ECO:0000313" key="2">
    <source>
        <dbReference type="EMBL" id="KAA8526618.1"/>
    </source>
</evidence>
<evidence type="ECO:0000256" key="1">
    <source>
        <dbReference type="SAM" id="MobiDB-lite"/>
    </source>
</evidence>
<dbReference type="OrthoDB" id="1727102at2759"/>
<dbReference type="PANTHER" id="PTHR34947">
    <property type="entry name" value="TRANSMEMBRANE PROTEIN"/>
    <property type="match status" value="1"/>
</dbReference>
<name>A0A5J5A9B4_9ASTE</name>
<accession>A0A5J5A9B4</accession>
<organism evidence="2 3">
    <name type="scientific">Nyssa sinensis</name>
    <dbReference type="NCBI Taxonomy" id="561372"/>
    <lineage>
        <taxon>Eukaryota</taxon>
        <taxon>Viridiplantae</taxon>
        <taxon>Streptophyta</taxon>
        <taxon>Embryophyta</taxon>
        <taxon>Tracheophyta</taxon>
        <taxon>Spermatophyta</taxon>
        <taxon>Magnoliopsida</taxon>
        <taxon>eudicotyledons</taxon>
        <taxon>Gunneridae</taxon>
        <taxon>Pentapetalae</taxon>
        <taxon>asterids</taxon>
        <taxon>Cornales</taxon>
        <taxon>Nyssaceae</taxon>
        <taxon>Nyssa</taxon>
    </lineage>
</organism>
<keyword evidence="3" id="KW-1185">Reference proteome</keyword>
<dbReference type="AlphaFoldDB" id="A0A5J5A9B4"/>
<feature type="region of interest" description="Disordered" evidence="1">
    <location>
        <begin position="1"/>
        <end position="22"/>
    </location>
</feature>
<sequence length="127" mass="14220">MFDGVSGIRKISKPPLGTDTNNELVKKNVDDQRSVPELLETKALATEEVDVKVEEEQGRDNGNWAAVVDGINGLQITEHEFFDIEEEEDEEEGIGLLSAEELNKKCDDFIKMMKEGIKIEAQQLITV</sequence>
<dbReference type="Proteomes" id="UP000325577">
    <property type="component" value="Linkage Group LG3"/>
</dbReference>
<proteinExistence type="predicted"/>
<dbReference type="EMBL" id="CM018046">
    <property type="protein sequence ID" value="KAA8526618.1"/>
    <property type="molecule type" value="Genomic_DNA"/>
</dbReference>
<evidence type="ECO:0000313" key="3">
    <source>
        <dbReference type="Proteomes" id="UP000325577"/>
    </source>
</evidence>
<gene>
    <name evidence="2" type="ORF">F0562_008179</name>
</gene>
<protein>
    <submittedName>
        <fullName evidence="2">Uncharacterized protein</fullName>
    </submittedName>
</protein>
<dbReference type="PANTHER" id="PTHR34947:SF3">
    <property type="entry name" value="TRANSMEMBRANE PROTEIN"/>
    <property type="match status" value="1"/>
</dbReference>
<reference evidence="2 3" key="1">
    <citation type="submission" date="2019-09" db="EMBL/GenBank/DDBJ databases">
        <title>A chromosome-level genome assembly of the Chinese tupelo Nyssa sinensis.</title>
        <authorList>
            <person name="Yang X."/>
            <person name="Kang M."/>
            <person name="Yang Y."/>
            <person name="Xiong H."/>
            <person name="Wang M."/>
            <person name="Zhang Z."/>
            <person name="Wang Z."/>
            <person name="Wu H."/>
            <person name="Ma T."/>
            <person name="Liu J."/>
            <person name="Xi Z."/>
        </authorList>
    </citation>
    <scope>NUCLEOTIDE SEQUENCE [LARGE SCALE GENOMIC DNA]</scope>
    <source>
        <strain evidence="2">J267</strain>
        <tissue evidence="2">Leaf</tissue>
    </source>
</reference>